<dbReference type="AlphaFoldDB" id="A0AA36IKG0"/>
<gene>
    <name evidence="2" type="ORF">EVOR1521_LOCUS14928</name>
</gene>
<name>A0AA36IKG0_9DINO</name>
<feature type="compositionally biased region" description="Low complexity" evidence="1">
    <location>
        <begin position="147"/>
        <end position="184"/>
    </location>
</feature>
<evidence type="ECO:0000313" key="3">
    <source>
        <dbReference type="Proteomes" id="UP001178507"/>
    </source>
</evidence>
<feature type="region of interest" description="Disordered" evidence="1">
    <location>
        <begin position="133"/>
        <end position="184"/>
    </location>
</feature>
<protein>
    <submittedName>
        <fullName evidence="2">Uncharacterized protein</fullName>
    </submittedName>
</protein>
<feature type="region of interest" description="Disordered" evidence="1">
    <location>
        <begin position="65"/>
        <end position="105"/>
    </location>
</feature>
<keyword evidence="3" id="KW-1185">Reference proteome</keyword>
<accession>A0AA36IKG0</accession>
<comment type="caution">
    <text evidence="2">The sequence shown here is derived from an EMBL/GenBank/DDBJ whole genome shotgun (WGS) entry which is preliminary data.</text>
</comment>
<sequence length="184" mass="18812">MGGKFSDCSAADPRVKDCCHLEGETPIEIRIAFSQQRPAAYPPQECPKAPRAGLPHAALAQMSQAFAHAQPAASERGRAPRGAGNESDLGFDAESFAAPDDAAPPRVEDPAVLALLQTVWAQEVEYFPEVVRSRAGKRPPAPPSTAPPSLNSQALGSADLGAGSAADRAGATGASAGASEASNV</sequence>
<evidence type="ECO:0000313" key="2">
    <source>
        <dbReference type="EMBL" id="CAJ1389270.1"/>
    </source>
</evidence>
<dbReference type="Proteomes" id="UP001178507">
    <property type="component" value="Unassembled WGS sequence"/>
</dbReference>
<dbReference type="EMBL" id="CAUJNA010001846">
    <property type="protein sequence ID" value="CAJ1389270.1"/>
    <property type="molecule type" value="Genomic_DNA"/>
</dbReference>
<reference evidence="2" key="1">
    <citation type="submission" date="2023-08" db="EMBL/GenBank/DDBJ databases">
        <authorList>
            <person name="Chen Y."/>
            <person name="Shah S."/>
            <person name="Dougan E. K."/>
            <person name="Thang M."/>
            <person name="Chan C."/>
        </authorList>
    </citation>
    <scope>NUCLEOTIDE SEQUENCE</scope>
</reference>
<evidence type="ECO:0000256" key="1">
    <source>
        <dbReference type="SAM" id="MobiDB-lite"/>
    </source>
</evidence>
<proteinExistence type="predicted"/>
<organism evidence="2 3">
    <name type="scientific">Effrenium voratum</name>
    <dbReference type="NCBI Taxonomy" id="2562239"/>
    <lineage>
        <taxon>Eukaryota</taxon>
        <taxon>Sar</taxon>
        <taxon>Alveolata</taxon>
        <taxon>Dinophyceae</taxon>
        <taxon>Suessiales</taxon>
        <taxon>Symbiodiniaceae</taxon>
        <taxon>Effrenium</taxon>
    </lineage>
</organism>